<evidence type="ECO:0000256" key="1">
    <source>
        <dbReference type="ARBA" id="ARBA00010617"/>
    </source>
</evidence>
<organism evidence="5 6">
    <name type="scientific">Magallana gigas</name>
    <name type="common">Pacific oyster</name>
    <name type="synonym">Crassostrea gigas</name>
    <dbReference type="NCBI Taxonomy" id="29159"/>
    <lineage>
        <taxon>Eukaryota</taxon>
        <taxon>Metazoa</taxon>
        <taxon>Spiralia</taxon>
        <taxon>Lophotrochozoa</taxon>
        <taxon>Mollusca</taxon>
        <taxon>Bivalvia</taxon>
        <taxon>Autobranchia</taxon>
        <taxon>Pteriomorphia</taxon>
        <taxon>Ostreida</taxon>
        <taxon>Ostreoidea</taxon>
        <taxon>Ostreidae</taxon>
        <taxon>Magallana</taxon>
    </lineage>
</organism>
<dbReference type="EnsemblMetazoa" id="G20222.18">
    <property type="protein sequence ID" value="G20222.18:cds"/>
    <property type="gene ID" value="G20222"/>
</dbReference>
<sequence length="503" mass="57942">MADIFILGASTILVLVITHLLIKIIKVKYTFWGFPESIYDKHWLLGHLPHIRHQGYLGQHFLDKIIEWTEKYPTMFLLWIGPATARVVLNHPDSLKQILRTADPKPVGYGQAYRHGIPWLGEGLLIAGGAKWKRSRRLLTPAFHFDILKPYVKVYKTCADQLVKNIQTFADRKESAEVFGLVSGCTLDIILQCAFSYETDCQNLLRNDNRYVTTVYEIATEWTRRNTCPWLYSDLFYFNTKMGKQFKSHCDYVHTVADDIIAKRRRALEDADLSERKYLDFLDILLTAKDGDGQGMSIEDIRSEVDTFLFEGHDTTASAISWILYSLAEHPEHQMKCQEEIDRVVSETESGELEWNDLDRLEYLTQCIKEGMRLHSPVPGILRENQAPIKVDNHVIPTGSCLTISIYCLHHNPTVWGQDHMDFRPERFSKENVRKMDPFAYCPFSAGPRNCIGQNFAMAEEKMVLATLLQRFTFSVDKTHMVEKLLAAVMRARNGIKLFASPR</sequence>
<dbReference type="OMA" id="PRHGIQI"/>
<dbReference type="AlphaFoldDB" id="A0A8W8JT48"/>
<dbReference type="InterPro" id="IPR002401">
    <property type="entry name" value="Cyt_P450_E_grp-I"/>
</dbReference>
<comment type="similarity">
    <text evidence="1 3">Belongs to the cytochrome P450 family.</text>
</comment>
<evidence type="ECO:0000256" key="3">
    <source>
        <dbReference type="RuleBase" id="RU000461"/>
    </source>
</evidence>
<reference evidence="5" key="1">
    <citation type="submission" date="2022-08" db="UniProtKB">
        <authorList>
            <consortium name="EnsemblMetazoa"/>
        </authorList>
    </citation>
    <scope>IDENTIFICATION</scope>
    <source>
        <strain evidence="5">05x7-T-G4-1.051#20</strain>
    </source>
</reference>
<accession>A0A8W8JT48</accession>
<dbReference type="Proteomes" id="UP000005408">
    <property type="component" value="Unassembled WGS sequence"/>
</dbReference>
<protein>
    <recommendedName>
        <fullName evidence="7">Cytochrome P450 4F22</fullName>
    </recommendedName>
</protein>
<dbReference type="Pfam" id="PF00067">
    <property type="entry name" value="p450"/>
    <property type="match status" value="1"/>
</dbReference>
<dbReference type="EnsemblMetazoa" id="G20222.16">
    <property type="protein sequence ID" value="G20222.16:cds"/>
    <property type="gene ID" value="G20222"/>
</dbReference>
<dbReference type="GO" id="GO:0020037">
    <property type="term" value="F:heme binding"/>
    <property type="evidence" value="ECO:0007669"/>
    <property type="project" value="InterPro"/>
</dbReference>
<keyword evidence="3" id="KW-0560">Oxidoreductase</keyword>
<name>A0A8W8JT48_MAGGI</name>
<feature type="binding site" description="axial binding residue" evidence="2">
    <location>
        <position position="451"/>
    </location>
    <ligand>
        <name>heme</name>
        <dbReference type="ChEBI" id="CHEBI:30413"/>
    </ligand>
    <ligandPart>
        <name>Fe</name>
        <dbReference type="ChEBI" id="CHEBI:18248"/>
    </ligandPart>
</feature>
<dbReference type="PANTHER" id="PTHR24291">
    <property type="entry name" value="CYTOCHROME P450 FAMILY 4"/>
    <property type="match status" value="1"/>
</dbReference>
<dbReference type="GO" id="GO:0016705">
    <property type="term" value="F:oxidoreductase activity, acting on paired donors, with incorporation or reduction of molecular oxygen"/>
    <property type="evidence" value="ECO:0007669"/>
    <property type="project" value="InterPro"/>
</dbReference>
<dbReference type="InterPro" id="IPR050196">
    <property type="entry name" value="Cytochrome_P450_Monoox"/>
</dbReference>
<evidence type="ECO:0000313" key="6">
    <source>
        <dbReference type="Proteomes" id="UP000005408"/>
    </source>
</evidence>
<dbReference type="PRINTS" id="PR00463">
    <property type="entry name" value="EP450I"/>
</dbReference>
<keyword evidence="4" id="KW-0472">Membrane</keyword>
<dbReference type="InterPro" id="IPR001128">
    <property type="entry name" value="Cyt_P450"/>
</dbReference>
<dbReference type="Gene3D" id="1.10.630.10">
    <property type="entry name" value="Cytochrome P450"/>
    <property type="match status" value="1"/>
</dbReference>
<dbReference type="GO" id="GO:0004497">
    <property type="term" value="F:monooxygenase activity"/>
    <property type="evidence" value="ECO:0007669"/>
    <property type="project" value="UniProtKB-KW"/>
</dbReference>
<comment type="cofactor">
    <cofactor evidence="2">
        <name>heme</name>
        <dbReference type="ChEBI" id="CHEBI:30413"/>
    </cofactor>
</comment>
<dbReference type="SUPFAM" id="SSF48264">
    <property type="entry name" value="Cytochrome P450"/>
    <property type="match status" value="1"/>
</dbReference>
<feature type="transmembrane region" description="Helical" evidence="4">
    <location>
        <begin position="6"/>
        <end position="25"/>
    </location>
</feature>
<keyword evidence="4" id="KW-1133">Transmembrane helix</keyword>
<dbReference type="InterPro" id="IPR017972">
    <property type="entry name" value="Cyt_P450_CS"/>
</dbReference>
<dbReference type="EnsemblMetazoa" id="G20222.15">
    <property type="protein sequence ID" value="G20222.15:cds"/>
    <property type="gene ID" value="G20222"/>
</dbReference>
<dbReference type="PRINTS" id="PR00385">
    <property type="entry name" value="P450"/>
</dbReference>
<keyword evidence="2 3" id="KW-0479">Metal-binding</keyword>
<evidence type="ECO:0008006" key="7">
    <source>
        <dbReference type="Google" id="ProtNLM"/>
    </source>
</evidence>
<dbReference type="GO" id="GO:0005506">
    <property type="term" value="F:iron ion binding"/>
    <property type="evidence" value="ECO:0007669"/>
    <property type="project" value="InterPro"/>
</dbReference>
<proteinExistence type="inferred from homology"/>
<keyword evidence="3" id="KW-0503">Monooxygenase</keyword>
<keyword evidence="2 3" id="KW-0349">Heme</keyword>
<keyword evidence="2 3" id="KW-0408">Iron</keyword>
<evidence type="ECO:0000256" key="2">
    <source>
        <dbReference type="PIRSR" id="PIRSR602401-1"/>
    </source>
</evidence>
<dbReference type="CDD" id="cd20659">
    <property type="entry name" value="CYP4B_4F-like"/>
    <property type="match status" value="1"/>
</dbReference>
<dbReference type="PROSITE" id="PS00086">
    <property type="entry name" value="CYTOCHROME_P450"/>
    <property type="match status" value="1"/>
</dbReference>
<keyword evidence="4" id="KW-0812">Transmembrane</keyword>
<evidence type="ECO:0000313" key="5">
    <source>
        <dbReference type="EnsemblMetazoa" id="G20222.18:cds"/>
    </source>
</evidence>
<dbReference type="OrthoDB" id="1470350at2759"/>
<dbReference type="InterPro" id="IPR036396">
    <property type="entry name" value="Cyt_P450_sf"/>
</dbReference>
<evidence type="ECO:0000256" key="4">
    <source>
        <dbReference type="SAM" id="Phobius"/>
    </source>
</evidence>
<keyword evidence="6" id="KW-1185">Reference proteome</keyword>
<dbReference type="PANTHER" id="PTHR24291:SF201">
    <property type="entry name" value="CYTOCHROME P450, FAMILY 4, SUBFAMILY B, POLYPEPTIDE 7"/>
    <property type="match status" value="1"/>
</dbReference>